<dbReference type="Proteomes" id="UP001236014">
    <property type="component" value="Chromosome"/>
</dbReference>
<gene>
    <name evidence="3" type="ORF">QRX50_36955</name>
</gene>
<feature type="domain" description="Conserved hypothetical protein CHP02679 N terminus" evidence="2">
    <location>
        <begin position="17"/>
        <end position="241"/>
    </location>
</feature>
<dbReference type="KEGG" id="acab:QRX50_36955"/>
<evidence type="ECO:0000313" key="4">
    <source>
        <dbReference type="Proteomes" id="UP001236014"/>
    </source>
</evidence>
<dbReference type="NCBIfam" id="TIGR02679">
    <property type="entry name" value="TIGR02679 family protein"/>
    <property type="match status" value="1"/>
</dbReference>
<dbReference type="AlphaFoldDB" id="A0A9Y2IC10"/>
<dbReference type="InterPro" id="IPR013495">
    <property type="entry name" value="CHP02679"/>
</dbReference>
<dbReference type="RefSeq" id="WP_285967713.1">
    <property type="nucleotide sequence ID" value="NZ_CP127294.1"/>
</dbReference>
<accession>A0A9Y2IC10</accession>
<dbReference type="InterPro" id="IPR024465">
    <property type="entry name" value="DUF2399"/>
</dbReference>
<dbReference type="Pfam" id="PF11796">
    <property type="entry name" value="DUF3323"/>
    <property type="match status" value="1"/>
</dbReference>
<organism evidence="3 4">
    <name type="scientific">Amycolatopsis carbonis</name>
    <dbReference type="NCBI Taxonomy" id="715471"/>
    <lineage>
        <taxon>Bacteria</taxon>
        <taxon>Bacillati</taxon>
        <taxon>Actinomycetota</taxon>
        <taxon>Actinomycetes</taxon>
        <taxon>Pseudonocardiales</taxon>
        <taxon>Pseudonocardiaceae</taxon>
        <taxon>Amycolatopsis</taxon>
    </lineage>
</organism>
<evidence type="ECO:0000259" key="1">
    <source>
        <dbReference type="Pfam" id="PF09664"/>
    </source>
</evidence>
<proteinExistence type="predicted"/>
<reference evidence="3 4" key="1">
    <citation type="submission" date="2023-06" db="EMBL/GenBank/DDBJ databases">
        <authorList>
            <person name="Oyuntsetseg B."/>
            <person name="Kim S.B."/>
        </authorList>
    </citation>
    <scope>NUCLEOTIDE SEQUENCE [LARGE SCALE GENOMIC DNA]</scope>
    <source>
        <strain evidence="3 4">2-15</strain>
    </source>
</reference>
<keyword evidence="4" id="KW-1185">Reference proteome</keyword>
<name>A0A9Y2IC10_9PSEU</name>
<evidence type="ECO:0000313" key="3">
    <source>
        <dbReference type="EMBL" id="WIX76967.1"/>
    </source>
</evidence>
<dbReference type="InterPro" id="IPR024466">
    <property type="entry name" value="CHP02679_N"/>
</dbReference>
<dbReference type="EMBL" id="CP127294">
    <property type="protein sequence ID" value="WIX76967.1"/>
    <property type="molecule type" value="Genomic_DNA"/>
</dbReference>
<protein>
    <submittedName>
        <fullName evidence="3">TIGR02679 family protein</fullName>
    </submittedName>
</protein>
<evidence type="ECO:0000259" key="2">
    <source>
        <dbReference type="Pfam" id="PF11796"/>
    </source>
</evidence>
<feature type="domain" description="DUF2399" evidence="1">
    <location>
        <begin position="262"/>
        <end position="409"/>
    </location>
</feature>
<dbReference type="Pfam" id="PF09664">
    <property type="entry name" value="DUF2399"/>
    <property type="match status" value="1"/>
</dbReference>
<sequence>MWLSLRKRLENNELTVRGSVVIELDYESAEDLSGLLGRVLGPGRRSVSLPELDAALRSSAVAQGLVTVVAELTGEPLLDRKATSRARRVEKLGLWTTWEAAVAESGLGAAPWLSRWQEGVRRAGLLSRAGDGAGGVIHRTVAVLQMLATTIPLGDRNADAVAEAWPATPSFELAELASRACADAHALDDGQLTAVLVLRALAAASGEDIPRTPAARRELWAMAGVTPDAVSGTVLAWSVRPPGEHPWANAMRARSDLGVVTHVTLQEWHAAADRMWAAPGAQVFVCENPQVLQAAARAGSTSPLLCTSGNPATVAIKVLDRLVAGGVTVRYHGDFDTAGVRIAGRLFDRGALPWRYAAEDYLAAVGNAQLPLIGAVPETPWCPDLAEAMQRHQVAVHEEAQLDTLLADLAHRSSPRQG</sequence>